<feature type="region of interest" description="Disordered" evidence="3">
    <location>
        <begin position="1"/>
        <end position="298"/>
    </location>
</feature>
<feature type="compositionally biased region" description="Acidic residues" evidence="3">
    <location>
        <begin position="583"/>
        <end position="594"/>
    </location>
</feature>
<organism evidence="5 6">
    <name type="scientific">Coprinellus micaceus</name>
    <name type="common">Glistening ink-cap mushroom</name>
    <name type="synonym">Coprinus micaceus</name>
    <dbReference type="NCBI Taxonomy" id="71717"/>
    <lineage>
        <taxon>Eukaryota</taxon>
        <taxon>Fungi</taxon>
        <taxon>Dikarya</taxon>
        <taxon>Basidiomycota</taxon>
        <taxon>Agaricomycotina</taxon>
        <taxon>Agaricomycetes</taxon>
        <taxon>Agaricomycetidae</taxon>
        <taxon>Agaricales</taxon>
        <taxon>Agaricineae</taxon>
        <taxon>Psathyrellaceae</taxon>
        <taxon>Coprinellus</taxon>
    </lineage>
</organism>
<dbReference type="PANTHER" id="PTHR36100">
    <property type="entry name" value="BUD SITE SELECTION PROTEIN 4"/>
    <property type="match status" value="1"/>
</dbReference>
<dbReference type="STRING" id="71717.A0A4Y7T8M6"/>
<dbReference type="PANTHER" id="PTHR36100:SF1">
    <property type="entry name" value="BUD SITE SELECTION PROTEIN 4"/>
    <property type="match status" value="1"/>
</dbReference>
<feature type="region of interest" description="Disordered" evidence="3">
    <location>
        <begin position="359"/>
        <end position="711"/>
    </location>
</feature>
<name>A0A4Y7T8M6_COPMI</name>
<dbReference type="SUPFAM" id="SSF50729">
    <property type="entry name" value="PH domain-like"/>
    <property type="match status" value="1"/>
</dbReference>
<protein>
    <recommendedName>
        <fullName evidence="4">PH domain-containing protein</fullName>
    </recommendedName>
</protein>
<evidence type="ECO:0000259" key="4">
    <source>
        <dbReference type="PROSITE" id="PS50003"/>
    </source>
</evidence>
<feature type="region of interest" description="Disordered" evidence="3">
    <location>
        <begin position="841"/>
        <end position="911"/>
    </location>
</feature>
<feature type="compositionally biased region" description="Acidic residues" evidence="3">
    <location>
        <begin position="932"/>
        <end position="941"/>
    </location>
</feature>
<feature type="compositionally biased region" description="Basic and acidic residues" evidence="3">
    <location>
        <begin position="570"/>
        <end position="582"/>
    </location>
</feature>
<feature type="compositionally biased region" description="Acidic residues" evidence="3">
    <location>
        <begin position="263"/>
        <end position="286"/>
    </location>
</feature>
<feature type="compositionally biased region" description="Basic and acidic residues" evidence="3">
    <location>
        <begin position="459"/>
        <end position="470"/>
    </location>
</feature>
<feature type="compositionally biased region" description="Low complexity" evidence="3">
    <location>
        <begin position="882"/>
        <end position="897"/>
    </location>
</feature>
<feature type="compositionally biased region" description="Low complexity" evidence="3">
    <location>
        <begin position="1432"/>
        <end position="1441"/>
    </location>
</feature>
<feature type="compositionally biased region" description="Low complexity" evidence="3">
    <location>
        <begin position="208"/>
        <end position="227"/>
    </location>
</feature>
<dbReference type="OrthoDB" id="2123378at2759"/>
<feature type="compositionally biased region" description="Low complexity" evidence="3">
    <location>
        <begin position="858"/>
        <end position="867"/>
    </location>
</feature>
<dbReference type="SMART" id="SM00233">
    <property type="entry name" value="PH"/>
    <property type="match status" value="1"/>
</dbReference>
<feature type="compositionally biased region" description="Polar residues" evidence="3">
    <location>
        <begin position="359"/>
        <end position="370"/>
    </location>
</feature>
<dbReference type="InterPro" id="IPR001849">
    <property type="entry name" value="PH_domain"/>
</dbReference>
<accession>A0A4Y7T8M6</accession>
<evidence type="ECO:0000256" key="1">
    <source>
        <dbReference type="ARBA" id="ARBA00022618"/>
    </source>
</evidence>
<dbReference type="Proteomes" id="UP000298030">
    <property type="component" value="Unassembled WGS sequence"/>
</dbReference>
<feature type="compositionally biased region" description="Low complexity" evidence="3">
    <location>
        <begin position="409"/>
        <end position="420"/>
    </location>
</feature>
<gene>
    <name evidence="5" type="ORF">FA13DRAFT_1664448</name>
</gene>
<feature type="compositionally biased region" description="Polar residues" evidence="3">
    <location>
        <begin position="77"/>
        <end position="96"/>
    </location>
</feature>
<feature type="region of interest" description="Disordered" evidence="3">
    <location>
        <begin position="1432"/>
        <end position="1452"/>
    </location>
</feature>
<comment type="caution">
    <text evidence="5">The sequence shown here is derived from an EMBL/GenBank/DDBJ whole genome shotgun (WGS) entry which is preliminary data.</text>
</comment>
<proteinExistence type="predicted"/>
<reference evidence="5 6" key="1">
    <citation type="journal article" date="2019" name="Nat. Ecol. Evol.">
        <title>Megaphylogeny resolves global patterns of mushroom evolution.</title>
        <authorList>
            <person name="Varga T."/>
            <person name="Krizsan K."/>
            <person name="Foldi C."/>
            <person name="Dima B."/>
            <person name="Sanchez-Garcia M."/>
            <person name="Sanchez-Ramirez S."/>
            <person name="Szollosi G.J."/>
            <person name="Szarkandi J.G."/>
            <person name="Papp V."/>
            <person name="Albert L."/>
            <person name="Andreopoulos W."/>
            <person name="Angelini C."/>
            <person name="Antonin V."/>
            <person name="Barry K.W."/>
            <person name="Bougher N.L."/>
            <person name="Buchanan P."/>
            <person name="Buyck B."/>
            <person name="Bense V."/>
            <person name="Catcheside P."/>
            <person name="Chovatia M."/>
            <person name="Cooper J."/>
            <person name="Damon W."/>
            <person name="Desjardin D."/>
            <person name="Finy P."/>
            <person name="Geml J."/>
            <person name="Haridas S."/>
            <person name="Hughes K."/>
            <person name="Justo A."/>
            <person name="Karasinski D."/>
            <person name="Kautmanova I."/>
            <person name="Kiss B."/>
            <person name="Kocsube S."/>
            <person name="Kotiranta H."/>
            <person name="LaButti K.M."/>
            <person name="Lechner B.E."/>
            <person name="Liimatainen K."/>
            <person name="Lipzen A."/>
            <person name="Lukacs Z."/>
            <person name="Mihaltcheva S."/>
            <person name="Morgado L.N."/>
            <person name="Niskanen T."/>
            <person name="Noordeloos M.E."/>
            <person name="Ohm R.A."/>
            <person name="Ortiz-Santana B."/>
            <person name="Ovrebo C."/>
            <person name="Racz N."/>
            <person name="Riley R."/>
            <person name="Savchenko A."/>
            <person name="Shiryaev A."/>
            <person name="Soop K."/>
            <person name="Spirin V."/>
            <person name="Szebenyi C."/>
            <person name="Tomsovsky M."/>
            <person name="Tulloss R.E."/>
            <person name="Uehling J."/>
            <person name="Grigoriev I.V."/>
            <person name="Vagvolgyi C."/>
            <person name="Papp T."/>
            <person name="Martin F.M."/>
            <person name="Miettinen O."/>
            <person name="Hibbett D.S."/>
            <person name="Nagy L.G."/>
        </authorList>
    </citation>
    <scope>NUCLEOTIDE SEQUENCE [LARGE SCALE GENOMIC DNA]</scope>
    <source>
        <strain evidence="5 6">FP101781</strain>
    </source>
</reference>
<feature type="compositionally biased region" description="Basic residues" evidence="3">
    <location>
        <begin position="948"/>
        <end position="962"/>
    </location>
</feature>
<feature type="compositionally biased region" description="Basic and acidic residues" evidence="3">
    <location>
        <begin position="672"/>
        <end position="682"/>
    </location>
</feature>
<evidence type="ECO:0000313" key="5">
    <source>
        <dbReference type="EMBL" id="TEB30304.1"/>
    </source>
</evidence>
<sequence>MSNRKSPLRERLLSNSPDPIKSSILRESGMGWNPNPQPQNTGSVSSTSSADSLISPLRIEKRDTPVRPRGPPIPRRTSSSYKHMHSNNLVSKSPFKSQIPAPVSPAARPEQPIAISFPLTPSRRVSGEKRQRPSSMHELAETENSRPFALKRERKQSKAFEVLLEKEAVTKSPFRVAPPEPSDDPKPSAIPIPKRRPASVPPPDVLLRPETPSSQTSTSPRPSPGRSALVSRRMHGPRLSGSGRRERRKTVTFDERCDVVEFDRDDESDGDVFASSEEDGSDENSVEYEPQQIEIPTLLDEETEMDAMEQDIDQDGSYEDVSEEMDDKKGGSMLDPDASITGLVDNLFFNEQDRSLVDSSFASATNTPPRHSSLPPDLETEGGVPLGRSHHVERFLQHHSPHLGPQRISPKSSPGGTSPGRYPFTLNLPTQASPNGPPATPPRRTPGMTHSTPPLGRSTHAERVKEIRDQENDEIAQEVGHLPPSPSPMKRQVAQERTEDALIPSFELSQEANSPAHGGDPDLSCAPDPFARSRSPDEARPAERQASPSVEEPNPATTTHRLSAGMVFEDLSRNDESAFHDAEDGDESDEDTPTEMDVLADVAAAVSISPRPAGSPGQRSGSPLVRGGSPLTRLSSPSTNALQVNRPRINKDDVKRRLMGRRSFCSPSPEPRSPERSVDHKASPLLHSPEINPYDSPASNTLAQEQDRDKGADRMSIMTGMTDMSTDTAIVAHAERGSAAFATLVTPQEVDEDNEFGVIGQEDRLKFDFGSKFSLGLGMASREDDIETSSIPPTPGMEHGFRVGDHDVDIDMNSALDRLMEDVAGGRVDDSLMADDSILSNDTYNSEESEAVEVPLNTSTSSRPQRPTRSETEPTILPSHVASSSNAFASGSAARSSPAPPVPPKDPTINAREARERLILQKRRQARGIYENDSEDEDGDDSMGPIQNRRRPSVGRASHRRTMSVGDVETLTEHQKNTALLELGDVDSDNLLGNIEQALSKMKEEPKKKRYNVRERQNTIYASASDDKVTHLAGAGDIDTGRPWRAVRRPSDMNQYAKEIREYRAQDKSKAYGKVFVKVLGLKNVCLPMPREPTAVTCTLNNGIHFVTTPDCQLNDQNCTIEQEFELIEHSKLEFTLTIKVRRDPHIITQFKALAAPPPRATPTPAPISLEKVHTKSSSRFSLFSSTPKKHKDRLALTPVPTPPPQSAQPHHLPENLARYLKPDGTLARAFIAFKDVIHRCDTRLFETSYPLIGQRAELGGKFSTQQVGEIVVQMFRLPPLPGVPPEDLPQSLEECHRGLRHINWHKVTYFQGTLTQNGGDCSTWRRRHFRVIGGMLVAFNDVTKKATATIELSKAIRLEDDNDRDDESLYGVERSFRLFFPNDEEIVFFADTDDEKNKWLEIFRALVGHIPPHPLWGELLWQRQEEIQKRAQAARTTATTYDPPASAQFPQ</sequence>
<evidence type="ECO:0000256" key="3">
    <source>
        <dbReference type="SAM" id="MobiDB-lite"/>
    </source>
</evidence>
<dbReference type="GO" id="GO:0051301">
    <property type="term" value="P:cell division"/>
    <property type="evidence" value="ECO:0007669"/>
    <property type="project" value="UniProtKB-KW"/>
</dbReference>
<feature type="compositionally biased region" description="Acidic residues" evidence="3">
    <location>
        <begin position="312"/>
        <end position="325"/>
    </location>
</feature>
<dbReference type="Gene3D" id="2.30.29.30">
    <property type="entry name" value="Pleckstrin-homology domain (PH domain)/Phosphotyrosine-binding domain (PTB)"/>
    <property type="match status" value="1"/>
</dbReference>
<feature type="region of interest" description="Disordered" evidence="3">
    <location>
        <begin position="312"/>
        <end position="337"/>
    </location>
</feature>
<feature type="domain" description="PH" evidence="4">
    <location>
        <begin position="1308"/>
        <end position="1409"/>
    </location>
</feature>
<dbReference type="EMBL" id="QPFP01000023">
    <property type="protein sequence ID" value="TEB30304.1"/>
    <property type="molecule type" value="Genomic_DNA"/>
</dbReference>
<dbReference type="PROSITE" id="PS50003">
    <property type="entry name" value="PH_DOMAIN"/>
    <property type="match status" value="1"/>
</dbReference>
<dbReference type="GO" id="GO:0005525">
    <property type="term" value="F:GTP binding"/>
    <property type="evidence" value="ECO:0007669"/>
    <property type="project" value="TreeGrafter"/>
</dbReference>
<feature type="compositionally biased region" description="Polar residues" evidence="3">
    <location>
        <begin position="632"/>
        <end position="643"/>
    </location>
</feature>
<keyword evidence="1" id="KW-0132">Cell division</keyword>
<feature type="compositionally biased region" description="Basic and acidic residues" evidence="3">
    <location>
        <begin position="534"/>
        <end position="543"/>
    </location>
</feature>
<feature type="compositionally biased region" description="Pro residues" evidence="3">
    <location>
        <begin position="435"/>
        <end position="444"/>
    </location>
</feature>
<feature type="compositionally biased region" description="Basic and acidic residues" evidence="3">
    <location>
        <begin position="249"/>
        <end position="262"/>
    </location>
</feature>
<keyword evidence="6" id="KW-1185">Reference proteome</keyword>
<dbReference type="Pfam" id="PF00169">
    <property type="entry name" value="PH"/>
    <property type="match status" value="1"/>
</dbReference>
<keyword evidence="2" id="KW-0131">Cell cycle</keyword>
<dbReference type="InterPro" id="IPR011993">
    <property type="entry name" value="PH-like_dom_sf"/>
</dbReference>
<evidence type="ECO:0000313" key="6">
    <source>
        <dbReference type="Proteomes" id="UP000298030"/>
    </source>
</evidence>
<feature type="region of interest" description="Disordered" evidence="3">
    <location>
        <begin position="923"/>
        <end position="962"/>
    </location>
</feature>
<evidence type="ECO:0000256" key="2">
    <source>
        <dbReference type="ARBA" id="ARBA00023306"/>
    </source>
</evidence>
<feature type="compositionally biased region" description="Low complexity" evidence="3">
    <location>
        <begin position="43"/>
        <end position="55"/>
    </location>
</feature>
<dbReference type="InterPro" id="IPR052007">
    <property type="entry name" value="Bud4"/>
</dbReference>